<sequence>MVKTLKVWPRLAAAVMALSLVLAGCSTDKSGTTTPGAEGGGAAEGGGKPYEVTLYYPGTPQKDVALVEAEINKKMEPKIGATLKINAIDWGQWDNKLNLMISSGEKSDIIFTAAWQNYTVNVAKGAFLPLNDLLEEHGQDIKKNLDPAFLEGSQVDGVNYGVPTNKELAATRGVLVRQDLADKYKLDLAAVKTWADLEPLLKTIKENEPGITPFYMSNTNGNGLLENLDWDYLGDASVPGVISKTAGSTTVLNEVETAEFKEAAELARKWYQAGYINSDAATSNVFPKDQAKAGKAFMWTDGMKPGKDKEEEGYVGFPLTQIEMTQPTITTGDASGAMLAISRSSEQPEKAMQVINLLHSDKEINNLLNFGIEGQHFVKKDGAENIITLPDGVDANSRTYNPGAQWQLGNQFLNFLWDNEDPQKWEKFKEFNAKGVKSPALGFTFNSQSVKNEIAAVNNVNKQFKPGMTSGAVDPSEMIPKYLEKLKAAGIDKIIAAKQEQLDAFLSKK</sequence>
<dbReference type="InterPro" id="IPR006059">
    <property type="entry name" value="SBP"/>
</dbReference>
<dbReference type="PROSITE" id="PS50008">
    <property type="entry name" value="PIPLC_Y_DOMAIN"/>
    <property type="match status" value="1"/>
</dbReference>
<protein>
    <submittedName>
        <fullName evidence="3">Aldouronate transport system substrate-binding protein</fullName>
    </submittedName>
</protein>
<dbReference type="PANTHER" id="PTHR43649:SF17">
    <property type="entry name" value="ABC TRANSPORTER SOLUTE BINDING PROTEIN-SUGAR TRANSPORT"/>
    <property type="match status" value="1"/>
</dbReference>
<evidence type="ECO:0000313" key="3">
    <source>
        <dbReference type="EMBL" id="MDR6722447.1"/>
    </source>
</evidence>
<dbReference type="GO" id="GO:0004435">
    <property type="term" value="F:phosphatidylinositol-4,5-bisphosphate phospholipase C activity"/>
    <property type="evidence" value="ECO:0007669"/>
    <property type="project" value="InterPro"/>
</dbReference>
<dbReference type="Pfam" id="PF01547">
    <property type="entry name" value="SBP_bac_1"/>
    <property type="match status" value="1"/>
</dbReference>
<dbReference type="AlphaFoldDB" id="A0AAP5GYF3"/>
<proteinExistence type="predicted"/>
<dbReference type="GO" id="GO:0035556">
    <property type="term" value="P:intracellular signal transduction"/>
    <property type="evidence" value="ECO:0007669"/>
    <property type="project" value="InterPro"/>
</dbReference>
<dbReference type="Gene3D" id="3.40.190.10">
    <property type="entry name" value="Periplasmic binding protein-like II"/>
    <property type="match status" value="2"/>
</dbReference>
<dbReference type="PANTHER" id="PTHR43649">
    <property type="entry name" value="ARABINOSE-BINDING PROTEIN-RELATED"/>
    <property type="match status" value="1"/>
</dbReference>
<accession>A0AAP5GYF3</accession>
<dbReference type="Proteomes" id="UP001254832">
    <property type="component" value="Unassembled WGS sequence"/>
</dbReference>
<dbReference type="EMBL" id="JAVDTR010000002">
    <property type="protein sequence ID" value="MDR6722447.1"/>
    <property type="molecule type" value="Genomic_DNA"/>
</dbReference>
<name>A0AAP5GYF3_PAEAM</name>
<dbReference type="InterPro" id="IPR050490">
    <property type="entry name" value="Bact_solute-bd_prot1"/>
</dbReference>
<feature type="chain" id="PRO_5042990088" evidence="1">
    <location>
        <begin position="24"/>
        <end position="509"/>
    </location>
</feature>
<reference evidence="3" key="1">
    <citation type="submission" date="2023-07" db="EMBL/GenBank/DDBJ databases">
        <title>Sorghum-associated microbial communities from plants grown in Nebraska, USA.</title>
        <authorList>
            <person name="Schachtman D."/>
        </authorList>
    </citation>
    <scope>NUCLEOTIDE SEQUENCE</scope>
    <source>
        <strain evidence="3">BE80</strain>
    </source>
</reference>
<gene>
    <name evidence="3" type="ORF">J2W91_000895</name>
</gene>
<dbReference type="RefSeq" id="WP_056700381.1">
    <property type="nucleotide sequence ID" value="NZ_JAVDTR010000002.1"/>
</dbReference>
<comment type="caution">
    <text evidence="3">The sequence shown here is derived from an EMBL/GenBank/DDBJ whole genome shotgun (WGS) entry which is preliminary data.</text>
</comment>
<dbReference type="PROSITE" id="PS51257">
    <property type="entry name" value="PROKAR_LIPOPROTEIN"/>
    <property type="match status" value="1"/>
</dbReference>
<feature type="signal peptide" evidence="1">
    <location>
        <begin position="1"/>
        <end position="23"/>
    </location>
</feature>
<evidence type="ECO:0000256" key="1">
    <source>
        <dbReference type="SAM" id="SignalP"/>
    </source>
</evidence>
<feature type="domain" description="PI-PLC Y-box" evidence="2">
    <location>
        <begin position="390"/>
        <end position="451"/>
    </location>
</feature>
<evidence type="ECO:0000313" key="4">
    <source>
        <dbReference type="Proteomes" id="UP001254832"/>
    </source>
</evidence>
<keyword evidence="1" id="KW-0732">Signal</keyword>
<dbReference type="InterPro" id="IPR022627">
    <property type="entry name" value="DUF3502"/>
</dbReference>
<dbReference type="InterPro" id="IPR001711">
    <property type="entry name" value="PLipase_C_Pinositol-sp_Y"/>
</dbReference>
<dbReference type="GO" id="GO:0006629">
    <property type="term" value="P:lipid metabolic process"/>
    <property type="evidence" value="ECO:0007669"/>
    <property type="project" value="InterPro"/>
</dbReference>
<evidence type="ECO:0000259" key="2">
    <source>
        <dbReference type="PROSITE" id="PS50008"/>
    </source>
</evidence>
<dbReference type="SUPFAM" id="SSF53850">
    <property type="entry name" value="Periplasmic binding protein-like II"/>
    <property type="match status" value="1"/>
</dbReference>
<dbReference type="Pfam" id="PF12010">
    <property type="entry name" value="DUF3502"/>
    <property type="match status" value="1"/>
</dbReference>
<organism evidence="3 4">
    <name type="scientific">Paenibacillus amylolyticus</name>
    <dbReference type="NCBI Taxonomy" id="1451"/>
    <lineage>
        <taxon>Bacteria</taxon>
        <taxon>Bacillati</taxon>
        <taxon>Bacillota</taxon>
        <taxon>Bacilli</taxon>
        <taxon>Bacillales</taxon>
        <taxon>Paenibacillaceae</taxon>
        <taxon>Paenibacillus</taxon>
    </lineage>
</organism>